<evidence type="ECO:0000256" key="1">
    <source>
        <dbReference type="SAM" id="Coils"/>
    </source>
</evidence>
<reference evidence="2" key="1">
    <citation type="submission" date="2023-07" db="EMBL/GenBank/DDBJ databases">
        <authorList>
            <person name="Xia Y."/>
        </authorList>
    </citation>
    <scope>NUCLEOTIDE SEQUENCE</scope>
    <source>
        <strain evidence="2">F</strain>
    </source>
</reference>
<sequence>MYICLVSCGAGRFFIARFNGPIEELKKRLGEQEVLLVSSKQKQKNADKVASRILEAFHGANYQRVSEFEFLETSGDDFIARFLDAVNGVREASHIKKAMEAIDMDIQKLEEKQKNLRQKKKILKEELDSLPCQKNSL</sequence>
<keyword evidence="1" id="KW-0175">Coiled coil</keyword>
<accession>A0AA96EKE8</accession>
<feature type="coiled-coil region" evidence="1">
    <location>
        <begin position="92"/>
        <end position="129"/>
    </location>
</feature>
<name>A0AA96EKE8_9VIRU</name>
<evidence type="ECO:0000313" key="2">
    <source>
        <dbReference type="EMBL" id="WNL50000.1"/>
    </source>
</evidence>
<gene>
    <name evidence="2" type="ORF">MarFTMF_484</name>
</gene>
<dbReference type="EMBL" id="OR343188">
    <property type="protein sequence ID" value="WNL50000.1"/>
    <property type="molecule type" value="Genomic_DNA"/>
</dbReference>
<organism evidence="2">
    <name type="scientific">Marseillevirus sp</name>
    <dbReference type="NCBI Taxonomy" id="2809551"/>
    <lineage>
        <taxon>Viruses</taxon>
        <taxon>Varidnaviria</taxon>
        <taxon>Bamfordvirae</taxon>
        <taxon>Nucleocytoviricota</taxon>
        <taxon>Megaviricetes</taxon>
        <taxon>Pimascovirales</taxon>
        <taxon>Pimascovirales incertae sedis</taxon>
        <taxon>Marseilleviridae</taxon>
        <taxon>Marseillevirus</taxon>
    </lineage>
</organism>
<proteinExistence type="predicted"/>
<protein>
    <submittedName>
        <fullName evidence="2">Uncharacterized protein</fullName>
    </submittedName>
</protein>